<evidence type="ECO:0000313" key="17">
    <source>
        <dbReference type="Proteomes" id="UP001497623"/>
    </source>
</evidence>
<organism evidence="16 17">
    <name type="scientific">Meganyctiphanes norvegica</name>
    <name type="common">Northern krill</name>
    <name type="synonym">Thysanopoda norvegica</name>
    <dbReference type="NCBI Taxonomy" id="48144"/>
    <lineage>
        <taxon>Eukaryota</taxon>
        <taxon>Metazoa</taxon>
        <taxon>Ecdysozoa</taxon>
        <taxon>Arthropoda</taxon>
        <taxon>Crustacea</taxon>
        <taxon>Multicrustacea</taxon>
        <taxon>Malacostraca</taxon>
        <taxon>Eumalacostraca</taxon>
        <taxon>Eucarida</taxon>
        <taxon>Euphausiacea</taxon>
        <taxon>Euphausiidae</taxon>
        <taxon>Meganyctiphanes</taxon>
    </lineage>
</organism>
<evidence type="ECO:0000256" key="6">
    <source>
        <dbReference type="ARBA" id="ARBA00022833"/>
    </source>
</evidence>
<feature type="binding site" evidence="12">
    <location>
        <position position="220"/>
    </location>
    <ligand>
        <name>Zn(2+)</name>
        <dbReference type="ChEBI" id="CHEBI:29105"/>
        <note>catalytic</note>
    </ligand>
</feature>
<keyword evidence="6 12" id="KW-0862">Zinc</keyword>
<feature type="binding site" evidence="12">
    <location>
        <position position="230"/>
    </location>
    <ligand>
        <name>Zn(2+)</name>
        <dbReference type="ChEBI" id="CHEBI:29105"/>
        <note>catalytic</note>
    </ligand>
</feature>
<evidence type="ECO:0000256" key="11">
    <source>
        <dbReference type="PROSITE-ProRule" id="PRU01005"/>
    </source>
</evidence>
<dbReference type="FunFam" id="3.40.390.10:FF:000015">
    <property type="entry name" value="Meprin A subunit"/>
    <property type="match status" value="1"/>
</dbReference>
<dbReference type="GO" id="GO:0004222">
    <property type="term" value="F:metalloendopeptidase activity"/>
    <property type="evidence" value="ECO:0007669"/>
    <property type="project" value="UniProtKB-UniRule"/>
</dbReference>
<accession>A0AAV2SCK0</accession>
<dbReference type="Pfam" id="PF01549">
    <property type="entry name" value="ShK"/>
    <property type="match status" value="2"/>
</dbReference>
<dbReference type="Proteomes" id="UP001497623">
    <property type="component" value="Unassembled WGS sequence"/>
</dbReference>
<evidence type="ECO:0000256" key="5">
    <source>
        <dbReference type="ARBA" id="ARBA00022801"/>
    </source>
</evidence>
<keyword evidence="5 12" id="KW-0378">Hydrolase</keyword>
<evidence type="ECO:0000256" key="10">
    <source>
        <dbReference type="ARBA" id="ARBA00023180"/>
    </source>
</evidence>
<keyword evidence="17" id="KW-1185">Reference proteome</keyword>
<keyword evidence="2 12" id="KW-0645">Protease</keyword>
<evidence type="ECO:0000256" key="3">
    <source>
        <dbReference type="ARBA" id="ARBA00022723"/>
    </source>
</evidence>
<comment type="caution">
    <text evidence="11">Lacks conserved residue(s) required for the propagation of feature annotation.</text>
</comment>
<keyword evidence="4 13" id="KW-0732">Signal</keyword>
<keyword evidence="3 12" id="KW-0479">Metal-binding</keyword>
<dbReference type="InterPro" id="IPR006026">
    <property type="entry name" value="Peptidase_Metallo"/>
</dbReference>
<sequence>MSYKLLSLSGLLLVLVGSVVSGMPPLPPPPHPEAFFGGGMKRSAGYVGGAAMPAPPPLPLLPSKRAPPAAQIKTDLPGEHLSPADFKNAVTMNLPQYEAGGQKVDPIELAALFEGDIIIESDPAHPTQRNGIDNNRRWSNGIVPYIISSSYDKKERAIIARAILSFHKSTCLRFIPHTTEEDYINIVNGDNGCASSVGRVGGAQELSLGVGCIFTGIVMHELMHTVGFFHEHSRKDRDSYITINYDNIQEGMEHNFRKLTGSSIQGIDFDYDYDSIMHFSQYAFARNSSKPTIIPHKTGVKIGQRMVFSKTDIRKLNILYECDFGLRNSGEGNSSVVTPSPVNLPQPNNCSDNNQYCSQWASMGECEKNTAWMNINCNKSCNQCEAPCEDQNPHCGDWDNKGECTKNSEYMTLYCKKTCGACHDEDDQIAEVS</sequence>
<dbReference type="PRINTS" id="PR00480">
    <property type="entry name" value="ASTACIN"/>
</dbReference>
<evidence type="ECO:0000256" key="4">
    <source>
        <dbReference type="ARBA" id="ARBA00022729"/>
    </source>
</evidence>
<reference evidence="16 17" key="1">
    <citation type="submission" date="2024-05" db="EMBL/GenBank/DDBJ databases">
        <authorList>
            <person name="Wallberg A."/>
        </authorList>
    </citation>
    <scope>NUCLEOTIDE SEQUENCE [LARGE SCALE GENOMIC DNA]</scope>
</reference>
<dbReference type="GO" id="GO:0008270">
    <property type="term" value="F:zinc ion binding"/>
    <property type="evidence" value="ECO:0007669"/>
    <property type="project" value="UniProtKB-UniRule"/>
</dbReference>
<proteinExistence type="predicted"/>
<dbReference type="InterPro" id="IPR034035">
    <property type="entry name" value="Astacin-like_dom"/>
</dbReference>
<dbReference type="PROSITE" id="PS51670">
    <property type="entry name" value="SHKT"/>
    <property type="match status" value="2"/>
</dbReference>
<feature type="domain" description="ShKT" evidence="14">
    <location>
        <begin position="388"/>
        <end position="422"/>
    </location>
</feature>
<dbReference type="Pfam" id="PF01400">
    <property type="entry name" value="Astacin"/>
    <property type="match status" value="1"/>
</dbReference>
<comment type="function">
    <text evidence="1">Metalloprotease.</text>
</comment>
<evidence type="ECO:0000256" key="13">
    <source>
        <dbReference type="RuleBase" id="RU361183"/>
    </source>
</evidence>
<dbReference type="SUPFAM" id="SSF55486">
    <property type="entry name" value="Metalloproteases ('zincins'), catalytic domain"/>
    <property type="match status" value="1"/>
</dbReference>
<feature type="domain" description="Peptidase M12A" evidence="15">
    <location>
        <begin position="130"/>
        <end position="323"/>
    </location>
</feature>
<gene>
    <name evidence="16" type="ORF">MNOR_LOCUS34680</name>
</gene>
<dbReference type="CDD" id="cd04280">
    <property type="entry name" value="ZnMc_astacin_like"/>
    <property type="match status" value="1"/>
</dbReference>
<comment type="cofactor">
    <cofactor evidence="12 13">
        <name>Zn(2+)</name>
        <dbReference type="ChEBI" id="CHEBI:29105"/>
    </cofactor>
    <text evidence="12 13">Binds 1 zinc ion per subunit.</text>
</comment>
<feature type="chain" id="PRO_5043111876" description="Metalloendopeptidase" evidence="13">
    <location>
        <begin position="23"/>
        <end position="433"/>
    </location>
</feature>
<dbReference type="PROSITE" id="PS51864">
    <property type="entry name" value="ASTACIN"/>
    <property type="match status" value="1"/>
</dbReference>
<name>A0AAV2SCK0_MEGNR</name>
<protein>
    <recommendedName>
        <fullName evidence="13">Metalloendopeptidase</fullName>
        <ecNumber evidence="13">3.4.24.-</ecNumber>
    </recommendedName>
</protein>
<dbReference type="SMART" id="SM00254">
    <property type="entry name" value="ShKT"/>
    <property type="match status" value="2"/>
</dbReference>
<comment type="caution">
    <text evidence="16">The sequence shown here is derived from an EMBL/GenBank/DDBJ whole genome shotgun (WGS) entry which is preliminary data.</text>
</comment>
<dbReference type="Gene3D" id="3.40.390.10">
    <property type="entry name" value="Collagenase (Catalytic Domain)"/>
    <property type="match status" value="1"/>
</dbReference>
<dbReference type="InterPro" id="IPR001506">
    <property type="entry name" value="Peptidase_M12A"/>
</dbReference>
<evidence type="ECO:0000259" key="15">
    <source>
        <dbReference type="PROSITE" id="PS51864"/>
    </source>
</evidence>
<feature type="active site" evidence="12">
    <location>
        <position position="221"/>
    </location>
</feature>
<feature type="disulfide bond" evidence="11">
    <location>
        <begin position="350"/>
        <end position="384"/>
    </location>
</feature>
<dbReference type="GO" id="GO:0006508">
    <property type="term" value="P:proteolysis"/>
    <property type="evidence" value="ECO:0007669"/>
    <property type="project" value="UniProtKB-KW"/>
</dbReference>
<dbReference type="PANTHER" id="PTHR10127">
    <property type="entry name" value="DISCOIDIN, CUB, EGF, LAMININ , AND ZINC METALLOPROTEASE DOMAIN CONTAINING"/>
    <property type="match status" value="1"/>
</dbReference>
<evidence type="ECO:0000313" key="16">
    <source>
        <dbReference type="EMBL" id="CAL4175806.1"/>
    </source>
</evidence>
<feature type="non-terminal residue" evidence="16">
    <location>
        <position position="433"/>
    </location>
</feature>
<dbReference type="InterPro" id="IPR003582">
    <property type="entry name" value="ShKT_dom"/>
</dbReference>
<feature type="binding site" evidence="12">
    <location>
        <position position="224"/>
    </location>
    <ligand>
        <name>Zn(2+)</name>
        <dbReference type="ChEBI" id="CHEBI:29105"/>
        <note>catalytic</note>
    </ligand>
</feature>
<dbReference type="EMBL" id="CAXKWB010054414">
    <property type="protein sequence ID" value="CAL4175806.1"/>
    <property type="molecule type" value="Genomic_DNA"/>
</dbReference>
<evidence type="ECO:0000256" key="8">
    <source>
        <dbReference type="ARBA" id="ARBA00023145"/>
    </source>
</evidence>
<evidence type="ECO:0000256" key="9">
    <source>
        <dbReference type="ARBA" id="ARBA00023157"/>
    </source>
</evidence>
<keyword evidence="7 12" id="KW-0482">Metalloprotease</keyword>
<dbReference type="SMART" id="SM00235">
    <property type="entry name" value="ZnMc"/>
    <property type="match status" value="1"/>
</dbReference>
<evidence type="ECO:0000259" key="14">
    <source>
        <dbReference type="PROSITE" id="PS51670"/>
    </source>
</evidence>
<keyword evidence="8" id="KW-0865">Zymogen</keyword>
<evidence type="ECO:0000256" key="12">
    <source>
        <dbReference type="PROSITE-ProRule" id="PRU01211"/>
    </source>
</evidence>
<dbReference type="InterPro" id="IPR024079">
    <property type="entry name" value="MetalloPept_cat_dom_sf"/>
</dbReference>
<feature type="signal peptide" evidence="13">
    <location>
        <begin position="1"/>
        <end position="22"/>
    </location>
</feature>
<evidence type="ECO:0000256" key="7">
    <source>
        <dbReference type="ARBA" id="ARBA00023049"/>
    </source>
</evidence>
<feature type="domain" description="ShKT" evidence="14">
    <location>
        <begin position="350"/>
        <end position="384"/>
    </location>
</feature>
<dbReference type="EC" id="3.4.24.-" evidence="13"/>
<dbReference type="Gene3D" id="1.10.10.1940">
    <property type="match status" value="1"/>
</dbReference>
<evidence type="ECO:0000256" key="2">
    <source>
        <dbReference type="ARBA" id="ARBA00022670"/>
    </source>
</evidence>
<feature type="disulfide bond" evidence="11">
    <location>
        <begin position="388"/>
        <end position="422"/>
    </location>
</feature>
<evidence type="ECO:0000256" key="1">
    <source>
        <dbReference type="ARBA" id="ARBA00002657"/>
    </source>
</evidence>
<dbReference type="AlphaFoldDB" id="A0AAV2SCK0"/>
<keyword evidence="9 11" id="KW-1015">Disulfide bond</keyword>
<keyword evidence="10" id="KW-0325">Glycoprotein</keyword>
<dbReference type="PANTHER" id="PTHR10127:SF780">
    <property type="entry name" value="METALLOENDOPEPTIDASE"/>
    <property type="match status" value="1"/>
</dbReference>